<proteinExistence type="predicted"/>
<dbReference type="GeneID" id="49393857"/>
<reference evidence="2" key="1">
    <citation type="submission" date="2022-11" db="EMBL/GenBank/DDBJ databases">
        <authorList>
            <person name="Wang Z."/>
        </authorList>
    </citation>
    <scope>NUCLEOTIDE SEQUENCE</scope>
    <source>
        <strain evidence="2">P2000</strain>
    </source>
</reference>
<feature type="transmembrane region" description="Helical" evidence="1">
    <location>
        <begin position="7"/>
        <end position="26"/>
    </location>
</feature>
<keyword evidence="1" id="KW-0472">Membrane</keyword>
<dbReference type="RefSeq" id="WP_050338783.1">
    <property type="nucleotide sequence ID" value="NZ_BJZC01000008.1"/>
</dbReference>
<keyword evidence="1" id="KW-0812">Transmembrane</keyword>
<evidence type="ECO:0000313" key="3">
    <source>
        <dbReference type="EMBL" id="MDT7039242.1"/>
    </source>
</evidence>
<reference evidence="2" key="2">
    <citation type="journal article" date="2023" name="Front Nutr">
        <title>Lactiplantibacillus pentosus P2020 protects the hyperuricemia and renal inflammation in mice.</title>
        <authorList>
            <person name="Wang Z."/>
            <person name="Song L."/>
            <person name="Li X."/>
            <person name="Xiao Y."/>
            <person name="Huang Y."/>
            <person name="Zhang Y."/>
            <person name="Li J."/>
            <person name="Li M."/>
            <person name="Ren Z."/>
        </authorList>
    </citation>
    <scope>NUCLEOTIDE SEQUENCE</scope>
    <source>
        <strain evidence="2">P2000</strain>
    </source>
</reference>
<evidence type="ECO:0000256" key="1">
    <source>
        <dbReference type="SAM" id="Phobius"/>
    </source>
</evidence>
<dbReference type="Proteomes" id="UP001151834">
    <property type="component" value="Unassembled WGS sequence"/>
</dbReference>
<dbReference type="AlphaFoldDB" id="A0A8B4YL58"/>
<evidence type="ECO:0000313" key="4">
    <source>
        <dbReference type="Proteomes" id="UP001263852"/>
    </source>
</evidence>
<organism evidence="3 4">
    <name type="scientific">Lactiplantibacillus pentosus</name>
    <name type="common">Lactobacillus pentosus</name>
    <dbReference type="NCBI Taxonomy" id="1589"/>
    <lineage>
        <taxon>Bacteria</taxon>
        <taxon>Bacillati</taxon>
        <taxon>Bacillota</taxon>
        <taxon>Bacilli</taxon>
        <taxon>Lactobacillales</taxon>
        <taxon>Lactobacillaceae</taxon>
        <taxon>Lactiplantibacillus</taxon>
    </lineage>
</organism>
<dbReference type="EMBL" id="JAVLAO010000001">
    <property type="protein sequence ID" value="MDT7039242.1"/>
    <property type="molecule type" value="Genomic_DNA"/>
</dbReference>
<keyword evidence="1" id="KW-1133">Transmembrane helix</keyword>
<gene>
    <name evidence="2" type="ORF">OOJ94_10165</name>
    <name evidence="3" type="ORF">RI555_09625</name>
</gene>
<dbReference type="Proteomes" id="UP001263852">
    <property type="component" value="Unassembled WGS sequence"/>
</dbReference>
<feature type="transmembrane region" description="Helical" evidence="1">
    <location>
        <begin position="63"/>
        <end position="83"/>
    </location>
</feature>
<name>A0A8B4YL58_LACPE</name>
<protein>
    <submittedName>
        <fullName evidence="3">Uncharacterized protein</fullName>
    </submittedName>
</protein>
<comment type="caution">
    <text evidence="3">The sequence shown here is derived from an EMBL/GenBank/DDBJ whole genome shotgun (WGS) entry which is preliminary data.</text>
</comment>
<dbReference type="EMBL" id="JAPEQV010000011">
    <property type="protein sequence ID" value="MDF2313186.1"/>
    <property type="molecule type" value="Genomic_DNA"/>
</dbReference>
<accession>A0A8B4YL58</accession>
<sequence>MTQDEKTINFIVSSATVIFSAIIGNAYPDVPQWVSCAIEIWILAFLSFVVNHHQVAFDPIKQLDTTVSWTIVPSLIAIAILIGDTSLVTNTPVQPLFKIMSLTLSSMLVAYMGDIGSK</sequence>
<evidence type="ECO:0000313" key="2">
    <source>
        <dbReference type="EMBL" id="MDF2313186.1"/>
    </source>
</evidence>
<feature type="transmembrane region" description="Helical" evidence="1">
    <location>
        <begin position="32"/>
        <end position="51"/>
    </location>
</feature>
<reference evidence="3" key="3">
    <citation type="submission" date="2023-08" db="EMBL/GenBank/DDBJ databases">
        <authorList>
            <person name="Page C.A."/>
            <person name="Perez-Diaz I.M."/>
        </authorList>
    </citation>
    <scope>NUCLEOTIDE SEQUENCE</scope>
    <source>
        <strain evidence="3">1.8.9</strain>
    </source>
</reference>